<organism evidence="12 13">
    <name type="scientific">Dentipellis fragilis</name>
    <dbReference type="NCBI Taxonomy" id="205917"/>
    <lineage>
        <taxon>Eukaryota</taxon>
        <taxon>Fungi</taxon>
        <taxon>Dikarya</taxon>
        <taxon>Basidiomycota</taxon>
        <taxon>Agaricomycotina</taxon>
        <taxon>Agaricomycetes</taxon>
        <taxon>Russulales</taxon>
        <taxon>Hericiaceae</taxon>
        <taxon>Dentipellis</taxon>
    </lineage>
</organism>
<dbReference type="InterPro" id="IPR022676">
    <property type="entry name" value="NMT_N"/>
</dbReference>
<feature type="compositionally biased region" description="Low complexity" evidence="9">
    <location>
        <begin position="35"/>
        <end position="51"/>
    </location>
</feature>
<keyword evidence="6 7" id="KW-0012">Acyltransferase</keyword>
<evidence type="ECO:0000256" key="8">
    <source>
        <dbReference type="RuleBase" id="RU004178"/>
    </source>
</evidence>
<comment type="function">
    <text evidence="7">Adds a myristoyl group to the N-terminal glycine residue of certain cellular proteins.</text>
</comment>
<comment type="subunit">
    <text evidence="2">Monomer.</text>
</comment>
<dbReference type="InterPro" id="IPR022678">
    <property type="entry name" value="NMT_CS"/>
</dbReference>
<evidence type="ECO:0000256" key="7">
    <source>
        <dbReference type="RuleBase" id="RU000586"/>
    </source>
</evidence>
<evidence type="ECO:0000256" key="1">
    <source>
        <dbReference type="ARBA" id="ARBA00009469"/>
    </source>
</evidence>
<feature type="compositionally biased region" description="Basic and acidic residues" evidence="9">
    <location>
        <begin position="1"/>
        <end position="19"/>
    </location>
</feature>
<dbReference type="InterPro" id="IPR016181">
    <property type="entry name" value="Acyl_CoA_acyltransferase"/>
</dbReference>
<dbReference type="PANTHER" id="PTHR11377:SF5">
    <property type="entry name" value="GLYCYLPEPTIDE N-TETRADECANOYLTRANSFERASE"/>
    <property type="match status" value="1"/>
</dbReference>
<keyword evidence="13" id="KW-1185">Reference proteome</keyword>
<feature type="domain" description="Glycylpeptide N-tetradecanoyltransferase N-terminal" evidence="10">
    <location>
        <begin position="136"/>
        <end position="295"/>
    </location>
</feature>
<dbReference type="PROSITE" id="PS00976">
    <property type="entry name" value="NMT_2"/>
    <property type="match status" value="1"/>
</dbReference>
<keyword evidence="5 7" id="KW-0808">Transferase</keyword>
<evidence type="ECO:0000256" key="6">
    <source>
        <dbReference type="ARBA" id="ARBA00023315"/>
    </source>
</evidence>
<gene>
    <name evidence="12" type="ORF">EVG20_g4072</name>
</gene>
<dbReference type="OrthoDB" id="60315at2759"/>
<evidence type="ECO:0000256" key="9">
    <source>
        <dbReference type="SAM" id="MobiDB-lite"/>
    </source>
</evidence>
<dbReference type="PIRSF" id="PIRSF015892">
    <property type="entry name" value="N-myristl_transf"/>
    <property type="match status" value="1"/>
</dbReference>
<feature type="domain" description="Glycylpeptide N-tetradecanoyltransferase C-terminal" evidence="11">
    <location>
        <begin position="309"/>
        <end position="535"/>
    </location>
</feature>
<evidence type="ECO:0000256" key="4">
    <source>
        <dbReference type="ARBA" id="ARBA00022240"/>
    </source>
</evidence>
<dbReference type="FunFam" id="3.40.630.30:FF:000042">
    <property type="entry name" value="Glycylpeptide N-tetradecanoyltransferase"/>
    <property type="match status" value="1"/>
</dbReference>
<evidence type="ECO:0000313" key="12">
    <source>
        <dbReference type="EMBL" id="TFY67081.1"/>
    </source>
</evidence>
<comment type="catalytic activity">
    <reaction evidence="7">
        <text>N-terminal glycyl-[protein] + tetradecanoyl-CoA = N-tetradecanoylglycyl-[protein] + CoA + H(+)</text>
        <dbReference type="Rhea" id="RHEA:15521"/>
        <dbReference type="Rhea" id="RHEA-COMP:12666"/>
        <dbReference type="Rhea" id="RHEA-COMP:12667"/>
        <dbReference type="ChEBI" id="CHEBI:15378"/>
        <dbReference type="ChEBI" id="CHEBI:57287"/>
        <dbReference type="ChEBI" id="CHEBI:57385"/>
        <dbReference type="ChEBI" id="CHEBI:64723"/>
        <dbReference type="ChEBI" id="CHEBI:133050"/>
        <dbReference type="EC" id="2.3.1.97"/>
    </reaction>
</comment>
<sequence length="537" mass="60229">MASDKAKAPERNPPVDHTDVNGSDTASEADIDALASAAGPSEAGSAHASGSSKKKKKKRSKAAKILSTLKGNEHGDVPGADEETIRQVLNQLKIQEVLQGKSGLGGKNKKDAGDHKFWATQPVPHYNEEAPEDDGPIEPSKPREEVRQEPYPLPKDFEWSILDIEDPAQLREVYELLSANYVEDDIAAFRFQYTAEFLEWALKPPGWHKEWHIGVRVSSNRKLVAFISGVPLSLRVRGNMFPVSEINYLCIHKKLRSKRLAPVLIKEVTRQCHLKGIFQAIYTAGVLLPTPVSTCRYYHRTLNVPKLVDVKFTFVPRHMTIARMIRQYQVPSKPHLASSGLREMEERDVEGVTDLFARYMRRFDMAPEMTLDDVRHQLLSGRGRGEVDTATNRREGQVTWTYVVESPETKKITDFFSFYTLPSTIMSHAKHNLLEAAYLFYYATSVAEEDPDDKHGLLTKRLQTLVGDAVIVANEAKFDVFNALTLMDNATFLQELKFGSGDGLLNFYLYNWRTKALAGVNPTADQTVGRGVGVVML</sequence>
<dbReference type="Pfam" id="PF01233">
    <property type="entry name" value="NMT"/>
    <property type="match status" value="1"/>
</dbReference>
<comment type="similarity">
    <text evidence="1 8">Belongs to the NMT family.</text>
</comment>
<evidence type="ECO:0000256" key="3">
    <source>
        <dbReference type="ARBA" id="ARBA00012923"/>
    </source>
</evidence>
<dbReference type="PANTHER" id="PTHR11377">
    <property type="entry name" value="N-MYRISTOYL TRANSFERASE"/>
    <property type="match status" value="1"/>
</dbReference>
<dbReference type="Pfam" id="PF02799">
    <property type="entry name" value="NMT_C"/>
    <property type="match status" value="1"/>
</dbReference>
<feature type="compositionally biased region" description="Basic residues" evidence="9">
    <location>
        <begin position="52"/>
        <end position="62"/>
    </location>
</feature>
<dbReference type="AlphaFoldDB" id="A0A4Y9YZR5"/>
<dbReference type="GO" id="GO:0005737">
    <property type="term" value="C:cytoplasm"/>
    <property type="evidence" value="ECO:0007669"/>
    <property type="project" value="TreeGrafter"/>
</dbReference>
<accession>A0A4Y9YZR5</accession>
<dbReference type="Gene3D" id="3.40.630.30">
    <property type="match status" value="2"/>
</dbReference>
<feature type="region of interest" description="Disordered" evidence="9">
    <location>
        <begin position="120"/>
        <end position="148"/>
    </location>
</feature>
<dbReference type="Proteomes" id="UP000298327">
    <property type="component" value="Unassembled WGS sequence"/>
</dbReference>
<comment type="caution">
    <text evidence="12">The sequence shown here is derived from an EMBL/GenBank/DDBJ whole genome shotgun (WGS) entry which is preliminary data.</text>
</comment>
<evidence type="ECO:0000313" key="13">
    <source>
        <dbReference type="Proteomes" id="UP000298327"/>
    </source>
</evidence>
<evidence type="ECO:0000259" key="10">
    <source>
        <dbReference type="Pfam" id="PF01233"/>
    </source>
</evidence>
<dbReference type="EC" id="2.3.1.97" evidence="3 7"/>
<dbReference type="SUPFAM" id="SSF55729">
    <property type="entry name" value="Acyl-CoA N-acyltransferases (Nat)"/>
    <property type="match status" value="2"/>
</dbReference>
<evidence type="ECO:0000256" key="5">
    <source>
        <dbReference type="ARBA" id="ARBA00022679"/>
    </source>
</evidence>
<dbReference type="EMBL" id="SEOQ01000200">
    <property type="protein sequence ID" value="TFY67081.1"/>
    <property type="molecule type" value="Genomic_DNA"/>
</dbReference>
<dbReference type="InterPro" id="IPR000903">
    <property type="entry name" value="NMT"/>
</dbReference>
<evidence type="ECO:0000256" key="2">
    <source>
        <dbReference type="ARBA" id="ARBA00011245"/>
    </source>
</evidence>
<feature type="region of interest" description="Disordered" evidence="9">
    <location>
        <begin position="1"/>
        <end position="80"/>
    </location>
</feature>
<reference evidence="12 13" key="1">
    <citation type="submission" date="2019-02" db="EMBL/GenBank/DDBJ databases">
        <title>Genome sequencing of the rare red list fungi Dentipellis fragilis.</title>
        <authorList>
            <person name="Buettner E."/>
            <person name="Kellner H."/>
        </authorList>
    </citation>
    <scope>NUCLEOTIDE SEQUENCE [LARGE SCALE GENOMIC DNA]</scope>
    <source>
        <strain evidence="12 13">DSM 105465</strain>
    </source>
</reference>
<name>A0A4Y9YZR5_9AGAM</name>
<dbReference type="InterPro" id="IPR022677">
    <property type="entry name" value="NMT_C"/>
</dbReference>
<dbReference type="STRING" id="205917.A0A4Y9YZR5"/>
<dbReference type="GO" id="GO:0004379">
    <property type="term" value="F:glycylpeptide N-tetradecanoyltransferase activity"/>
    <property type="evidence" value="ECO:0007669"/>
    <property type="project" value="UniProtKB-EC"/>
</dbReference>
<proteinExistence type="inferred from homology"/>
<evidence type="ECO:0000259" key="11">
    <source>
        <dbReference type="Pfam" id="PF02799"/>
    </source>
</evidence>
<protein>
    <recommendedName>
        <fullName evidence="4 7">Glycylpeptide N-tetradecanoyltransferase</fullName>
        <ecNumber evidence="3 7">2.3.1.97</ecNumber>
    </recommendedName>
</protein>